<keyword evidence="2" id="KW-1185">Reference proteome</keyword>
<sequence length="128" mass="14133">FPPKLQCSVSDSFITRRKCGLRFKVTPKAAIIPSELETDQGYDRPLAGKRNSSRKDELSEMKSSPVDLILAGSAPDDGGRDGAEPIFPLSVSPLQTKVLEILKIQSDERRGEGGGARLREGRHMWRLN</sequence>
<gene>
    <name evidence="1" type="ORF">KUCAC02_004545</name>
</gene>
<name>A0ACB9X0G3_CHAAC</name>
<feature type="non-terminal residue" evidence="1">
    <location>
        <position position="1"/>
    </location>
</feature>
<proteinExistence type="predicted"/>
<evidence type="ECO:0000313" key="2">
    <source>
        <dbReference type="Proteomes" id="UP001057452"/>
    </source>
</evidence>
<dbReference type="Proteomes" id="UP001057452">
    <property type="component" value="Chromosome 10"/>
</dbReference>
<feature type="non-terminal residue" evidence="1">
    <location>
        <position position="128"/>
    </location>
</feature>
<protein>
    <submittedName>
        <fullName evidence="1">Uncharacterized protein</fullName>
    </submittedName>
</protein>
<comment type="caution">
    <text evidence="1">The sequence shown here is derived from an EMBL/GenBank/DDBJ whole genome shotgun (WGS) entry which is preliminary data.</text>
</comment>
<dbReference type="EMBL" id="CM043794">
    <property type="protein sequence ID" value="KAI4819292.1"/>
    <property type="molecule type" value="Genomic_DNA"/>
</dbReference>
<reference evidence="1" key="1">
    <citation type="submission" date="2022-05" db="EMBL/GenBank/DDBJ databases">
        <title>Chromosome-level genome of Chaenocephalus aceratus.</title>
        <authorList>
            <person name="Park H."/>
        </authorList>
    </citation>
    <scope>NUCLEOTIDE SEQUENCE</scope>
    <source>
        <strain evidence="1">KU_202001</strain>
    </source>
</reference>
<evidence type="ECO:0000313" key="1">
    <source>
        <dbReference type="EMBL" id="KAI4819292.1"/>
    </source>
</evidence>
<accession>A0ACB9X0G3</accession>
<organism evidence="1 2">
    <name type="scientific">Chaenocephalus aceratus</name>
    <name type="common">Blackfin icefish</name>
    <name type="synonym">Chaenichthys aceratus</name>
    <dbReference type="NCBI Taxonomy" id="36190"/>
    <lineage>
        <taxon>Eukaryota</taxon>
        <taxon>Metazoa</taxon>
        <taxon>Chordata</taxon>
        <taxon>Craniata</taxon>
        <taxon>Vertebrata</taxon>
        <taxon>Euteleostomi</taxon>
        <taxon>Actinopterygii</taxon>
        <taxon>Neopterygii</taxon>
        <taxon>Teleostei</taxon>
        <taxon>Neoteleostei</taxon>
        <taxon>Acanthomorphata</taxon>
        <taxon>Eupercaria</taxon>
        <taxon>Perciformes</taxon>
        <taxon>Notothenioidei</taxon>
        <taxon>Channichthyidae</taxon>
        <taxon>Chaenocephalus</taxon>
    </lineage>
</organism>